<accession>E3MB36</accession>
<organism evidence="11">
    <name type="scientific">Caenorhabditis remanei</name>
    <name type="common">Caenorhabditis vulgaris</name>
    <dbReference type="NCBI Taxonomy" id="31234"/>
    <lineage>
        <taxon>Eukaryota</taxon>
        <taxon>Metazoa</taxon>
        <taxon>Ecdysozoa</taxon>
        <taxon>Nematoda</taxon>
        <taxon>Chromadorea</taxon>
        <taxon>Rhabditida</taxon>
        <taxon>Rhabditina</taxon>
        <taxon>Rhabditomorpha</taxon>
        <taxon>Rhabditoidea</taxon>
        <taxon>Rhabditidae</taxon>
        <taxon>Peloderinae</taxon>
        <taxon>Caenorhabditis</taxon>
    </lineage>
</organism>
<dbReference type="AlphaFoldDB" id="E3MB36"/>
<dbReference type="InterPro" id="IPR025958">
    <property type="entry name" value="SID1_TM_fam"/>
</dbReference>
<comment type="subcellular location">
    <subcellularLocation>
        <location evidence="1">Membrane</location>
        <topology evidence="1">Multi-pass membrane protein</topology>
    </subcellularLocation>
</comment>
<name>E3MB36_CAERE</name>
<dbReference type="OMA" id="CYLNYRC"/>
<dbReference type="PANTHER" id="PTHR12185">
    <property type="entry name" value="SID1 TRANSMEMBRANE FAMILY MEMEBER"/>
    <property type="match status" value="1"/>
</dbReference>
<dbReference type="HOGENOM" id="CLU_023265_0_0_1"/>
<dbReference type="Pfam" id="PF13965">
    <property type="entry name" value="SID-1_RNA_chan"/>
    <property type="match status" value="1"/>
</dbReference>
<feature type="transmembrane region" description="Helical" evidence="8">
    <location>
        <begin position="504"/>
        <end position="519"/>
    </location>
</feature>
<feature type="signal peptide" evidence="9">
    <location>
        <begin position="1"/>
        <end position="17"/>
    </location>
</feature>
<feature type="transmembrane region" description="Helical" evidence="8">
    <location>
        <begin position="272"/>
        <end position="294"/>
    </location>
</feature>
<evidence type="ECO:0000256" key="9">
    <source>
        <dbReference type="SAM" id="SignalP"/>
    </source>
</evidence>
<dbReference type="GO" id="GO:0003725">
    <property type="term" value="F:double-stranded RNA binding"/>
    <property type="evidence" value="ECO:0007669"/>
    <property type="project" value="TreeGrafter"/>
</dbReference>
<feature type="transmembrane region" description="Helical" evidence="8">
    <location>
        <begin position="404"/>
        <end position="423"/>
    </location>
</feature>
<evidence type="ECO:0000256" key="7">
    <source>
        <dbReference type="ARBA" id="ARBA00023180"/>
    </source>
</evidence>
<keyword evidence="4 9" id="KW-0732">Signal</keyword>
<evidence type="ECO:0000256" key="5">
    <source>
        <dbReference type="ARBA" id="ARBA00022989"/>
    </source>
</evidence>
<gene>
    <name evidence="10" type="ORF">CRE_16688</name>
</gene>
<dbReference type="GO" id="GO:0005764">
    <property type="term" value="C:lysosome"/>
    <property type="evidence" value="ECO:0007669"/>
    <property type="project" value="TreeGrafter"/>
</dbReference>
<feature type="transmembrane region" description="Helical" evidence="8">
    <location>
        <begin position="662"/>
        <end position="685"/>
    </location>
</feature>
<evidence type="ECO:0000256" key="1">
    <source>
        <dbReference type="ARBA" id="ARBA00004141"/>
    </source>
</evidence>
<evidence type="ECO:0000256" key="3">
    <source>
        <dbReference type="ARBA" id="ARBA00022692"/>
    </source>
</evidence>
<evidence type="ECO:0000256" key="4">
    <source>
        <dbReference type="ARBA" id="ARBA00022729"/>
    </source>
</evidence>
<evidence type="ECO:0000313" key="11">
    <source>
        <dbReference type="Proteomes" id="UP000008281"/>
    </source>
</evidence>
<evidence type="ECO:0000256" key="8">
    <source>
        <dbReference type="SAM" id="Phobius"/>
    </source>
</evidence>
<evidence type="ECO:0008006" key="12">
    <source>
        <dbReference type="Google" id="ProtNLM"/>
    </source>
</evidence>
<feature type="transmembrane region" description="Helical" evidence="8">
    <location>
        <begin position="475"/>
        <end position="492"/>
    </location>
</feature>
<proteinExistence type="inferred from homology"/>
<keyword evidence="11" id="KW-1185">Reference proteome</keyword>
<sequence length="752" mass="86307">MMIFLILISVHFGGCHNFQDLSLGVVYSKLTTSGSLVTNLYRVVLDAENPPPAISLSVSCEKSLLRNPLTVTVIRGKTVHNIALPRVQSHQGKKYEYWFASDTLCDDDTSMEQLGQPIYISISSSLPTIFNLKVQAIDNFHIRNSPLSMQTSPSEPSYFIYSFPDNIDKVDVRVTSNDQICARIIARRANCPIFDGSGSLELSDRYFYQSFKKFGGFSLRKSDIGEQFHLAVTVNPDNSVCDTSKKHDNLTENSSRFKRTLISVKPVTDNSFLLAVPILVYALSVIIVLLLTFFKYKLVDCYENNEPSIFEGNESEANVIIDKTALFVKPENVVSHKEYEKQRIVKDSKYFNFLFFQIFGSILPALTTLFQNRQQPSNQMNLDRCYLNYRCAPDAFYFNSLNKLTSASSLAIVGILNLIVVFRKKIFRYQVPRFPTTHGIQQRDAPKVVCLLGLIAMGILWTITNNCPHKTTLHLYVYNLCWLVLSAIMWIYSKRHGVRRWQQFYIIAVSSAFGCITLFENVLEPSDIMKIIIKVTFSITAMGSTGFFCFKYYYEVTILRNIVSRYFQRPSGLQKHQWIYFPVFKKERVVSDNSVVYRPLKSKVAFIVLSLSYAVGCSLTMFVIPNQTVTSSCFRLGKGLVGIYLFYYTIQKIRFEWSSFSTLYKISCFLLTIFFICMECMNRYLATYRNTYAVLLTPAESRELNTECVLPGIDWKDLRHYNCAFNCFLFIVLMDYIDSNLKGVPKKNIFVF</sequence>
<protein>
    <recommendedName>
        <fullName evidence="12">SID1 transmembrane family member 1</fullName>
    </recommendedName>
</protein>
<keyword evidence="7" id="KW-0325">Glycoprotein</keyword>
<dbReference type="PANTHER" id="PTHR12185:SF18">
    <property type="entry name" value="SID1 TRANSMEMBRANE FAMILY MEMBER 1"/>
    <property type="match status" value="1"/>
</dbReference>
<evidence type="ECO:0000256" key="2">
    <source>
        <dbReference type="ARBA" id="ARBA00006618"/>
    </source>
</evidence>
<dbReference type="eggNOG" id="ENOG502RT7M">
    <property type="taxonomic scope" value="Eukaryota"/>
</dbReference>
<feature type="transmembrane region" description="Helical" evidence="8">
    <location>
        <begin position="350"/>
        <end position="370"/>
    </location>
</feature>
<comment type="similarity">
    <text evidence="2">Belongs to the SID1 family.</text>
</comment>
<evidence type="ECO:0000256" key="6">
    <source>
        <dbReference type="ARBA" id="ARBA00023136"/>
    </source>
</evidence>
<reference evidence="10" key="1">
    <citation type="submission" date="2007-07" db="EMBL/GenBank/DDBJ databases">
        <title>PCAP assembly of the Caenorhabditis remanei genome.</title>
        <authorList>
            <consortium name="The Caenorhabditis remanei Sequencing Consortium"/>
            <person name="Wilson R.K."/>
        </authorList>
    </citation>
    <scope>NUCLEOTIDE SEQUENCE [LARGE SCALE GENOMIC DNA]</scope>
    <source>
        <strain evidence="10">PB4641</strain>
    </source>
</reference>
<dbReference type="OrthoDB" id="5870790at2759"/>
<feature type="chain" id="PRO_5003176738" description="SID1 transmembrane family member 1" evidence="9">
    <location>
        <begin position="18"/>
        <end position="752"/>
    </location>
</feature>
<feature type="transmembrane region" description="Helical" evidence="8">
    <location>
        <begin position="604"/>
        <end position="623"/>
    </location>
</feature>
<dbReference type="EMBL" id="DS268432">
    <property type="protein sequence ID" value="EFO97340.1"/>
    <property type="molecule type" value="Genomic_DNA"/>
</dbReference>
<dbReference type="GO" id="GO:0005886">
    <property type="term" value="C:plasma membrane"/>
    <property type="evidence" value="ECO:0007669"/>
    <property type="project" value="TreeGrafter"/>
</dbReference>
<dbReference type="GO" id="GO:0051033">
    <property type="term" value="F:RNA transmembrane transporter activity"/>
    <property type="evidence" value="ECO:0007669"/>
    <property type="project" value="TreeGrafter"/>
</dbReference>
<dbReference type="InParanoid" id="E3MB36"/>
<evidence type="ECO:0000313" key="10">
    <source>
        <dbReference type="EMBL" id="EFO97340.1"/>
    </source>
</evidence>
<keyword evidence="3 8" id="KW-0812">Transmembrane</keyword>
<feature type="transmembrane region" description="Helical" evidence="8">
    <location>
        <begin position="531"/>
        <end position="554"/>
    </location>
</feature>
<dbReference type="FunCoup" id="E3MB36">
    <property type="interactions" value="1106"/>
</dbReference>
<keyword evidence="5 8" id="KW-1133">Transmembrane helix</keyword>
<dbReference type="STRING" id="31234.E3MB36"/>
<dbReference type="Proteomes" id="UP000008281">
    <property type="component" value="Unassembled WGS sequence"/>
</dbReference>
<feature type="transmembrane region" description="Helical" evidence="8">
    <location>
        <begin position="444"/>
        <end position="463"/>
    </location>
</feature>
<keyword evidence="6 8" id="KW-0472">Membrane</keyword>